<feature type="transmembrane region" description="Helical" evidence="1">
    <location>
        <begin position="98"/>
        <end position="117"/>
    </location>
</feature>
<proteinExistence type="predicted"/>
<feature type="transmembrane region" description="Helical" evidence="1">
    <location>
        <begin position="47"/>
        <end position="65"/>
    </location>
</feature>
<keyword evidence="1" id="KW-1133">Transmembrane helix</keyword>
<dbReference type="AlphaFoldDB" id="A0A2G5V2M6"/>
<keyword evidence="3" id="KW-1185">Reference proteome</keyword>
<evidence type="ECO:0000256" key="1">
    <source>
        <dbReference type="SAM" id="Phobius"/>
    </source>
</evidence>
<accession>A0A2G5V2M6</accession>
<dbReference type="EMBL" id="PDUG01000002">
    <property type="protein sequence ID" value="PIC45746.1"/>
    <property type="molecule type" value="Genomic_DNA"/>
</dbReference>
<dbReference type="Proteomes" id="UP000230233">
    <property type="component" value="Chromosome II"/>
</dbReference>
<sequence>MATLHEFSQVHVQPEILEKYGVNTVSGGIEIYPHNPVAEPRYCCIRVINVFYLLTVIASFLYIPIIDFTDLNTIMFFLVFHSVQVMSFYAVFHKSIRLVRTMLVAETLIWGFSYNYIAYHIVSAYPLMDKIPAQTWYLYYLASVSMLRLFTMFPISKYLQQRNEEIYLTEIIHHN</sequence>
<comment type="caution">
    <text evidence="2">The sequence shown here is derived from an EMBL/GenBank/DDBJ whole genome shotgun (WGS) entry which is preliminary data.</text>
</comment>
<feature type="transmembrane region" description="Helical" evidence="1">
    <location>
        <begin position="137"/>
        <end position="155"/>
    </location>
</feature>
<reference evidence="3" key="1">
    <citation type="submission" date="2017-10" db="EMBL/GenBank/DDBJ databases">
        <title>Rapid genome shrinkage in a self-fertile nematode reveals novel sperm competition proteins.</title>
        <authorList>
            <person name="Yin D."/>
            <person name="Schwarz E.M."/>
            <person name="Thomas C.G."/>
            <person name="Felde R.L."/>
            <person name="Korf I.F."/>
            <person name="Cutter A.D."/>
            <person name="Schartner C.M."/>
            <person name="Ralston E.J."/>
            <person name="Meyer B.J."/>
            <person name="Haag E.S."/>
        </authorList>
    </citation>
    <scope>NUCLEOTIDE SEQUENCE [LARGE SCALE GENOMIC DNA]</scope>
    <source>
        <strain evidence="3">JU1422</strain>
    </source>
</reference>
<feature type="transmembrane region" description="Helical" evidence="1">
    <location>
        <begin position="71"/>
        <end position="91"/>
    </location>
</feature>
<evidence type="ECO:0000313" key="2">
    <source>
        <dbReference type="EMBL" id="PIC45746.1"/>
    </source>
</evidence>
<dbReference type="OrthoDB" id="10282474at2759"/>
<protein>
    <submittedName>
        <fullName evidence="2">Uncharacterized protein</fullName>
    </submittedName>
</protein>
<keyword evidence="1" id="KW-0812">Transmembrane</keyword>
<gene>
    <name evidence="2" type="primary">Cnig_chr_II.g5663</name>
    <name evidence="2" type="ORF">B9Z55_005663</name>
</gene>
<keyword evidence="1" id="KW-0472">Membrane</keyword>
<evidence type="ECO:0000313" key="3">
    <source>
        <dbReference type="Proteomes" id="UP000230233"/>
    </source>
</evidence>
<name>A0A2G5V2M6_9PELO</name>
<organism evidence="2 3">
    <name type="scientific">Caenorhabditis nigoni</name>
    <dbReference type="NCBI Taxonomy" id="1611254"/>
    <lineage>
        <taxon>Eukaryota</taxon>
        <taxon>Metazoa</taxon>
        <taxon>Ecdysozoa</taxon>
        <taxon>Nematoda</taxon>
        <taxon>Chromadorea</taxon>
        <taxon>Rhabditida</taxon>
        <taxon>Rhabditina</taxon>
        <taxon>Rhabditomorpha</taxon>
        <taxon>Rhabditoidea</taxon>
        <taxon>Rhabditidae</taxon>
        <taxon>Peloderinae</taxon>
        <taxon>Caenorhabditis</taxon>
    </lineage>
</organism>